<evidence type="ECO:0000313" key="9">
    <source>
        <dbReference type="Proteomes" id="UP000191522"/>
    </source>
</evidence>
<dbReference type="OMA" id="DWPQLTI"/>
<dbReference type="SUPFAM" id="SSF51735">
    <property type="entry name" value="NAD(P)-binding Rossmann-fold domains"/>
    <property type="match status" value="1"/>
</dbReference>
<dbReference type="Gene3D" id="3.40.50.720">
    <property type="entry name" value="NAD(P)-binding Rossmann-like Domain"/>
    <property type="match status" value="1"/>
</dbReference>
<evidence type="ECO:0000256" key="3">
    <source>
        <dbReference type="ARBA" id="ARBA00022787"/>
    </source>
</evidence>
<dbReference type="InterPro" id="IPR036291">
    <property type="entry name" value="NAD(P)-bd_dom_sf"/>
</dbReference>
<comment type="similarity">
    <text evidence="2">Belongs to the FMP52 family.</text>
</comment>
<comment type="caution">
    <text evidence="8">The sequence shown here is derived from an EMBL/GenBank/DDBJ whole genome shotgun (WGS) entry which is preliminary data.</text>
</comment>
<keyword evidence="3" id="KW-1000">Mitochondrion outer membrane</keyword>
<organism evidence="8 9">
    <name type="scientific">Penicillium decumbens</name>
    <dbReference type="NCBI Taxonomy" id="69771"/>
    <lineage>
        <taxon>Eukaryota</taxon>
        <taxon>Fungi</taxon>
        <taxon>Dikarya</taxon>
        <taxon>Ascomycota</taxon>
        <taxon>Pezizomycotina</taxon>
        <taxon>Eurotiomycetes</taxon>
        <taxon>Eurotiomycetidae</taxon>
        <taxon>Eurotiales</taxon>
        <taxon>Aspergillaceae</taxon>
        <taxon>Penicillium</taxon>
    </lineage>
</organism>
<protein>
    <recommendedName>
        <fullName evidence="7">NAD-dependent epimerase/dehydratase domain-containing protein</fullName>
    </recommendedName>
</protein>
<dbReference type="GO" id="GO:0005741">
    <property type="term" value="C:mitochondrial outer membrane"/>
    <property type="evidence" value="ECO:0007669"/>
    <property type="project" value="UniProtKB-SubCell"/>
</dbReference>
<sequence>MANVALIGATGMVGSHILTSLLSNNSVNRVDTISRRTPQAATSAPQTKLTTFISDDTSKWASQLTALTPTPEIFISAFGTTRANAGGFENQYKIEHGLNVELARAARDAGSKVCVLISSQGANRTSNIPYSRMKGEIEDDVKALGFERTVILRPGLISGTREESRPLEAGIRFVAAWAGKVHSSLKDGWAQDADVIGKAAVNAGLKALEGDVPEGSEKVWTIEGKSIIALANGASS</sequence>
<dbReference type="GO" id="GO:0051170">
    <property type="term" value="P:import into nucleus"/>
    <property type="evidence" value="ECO:0007669"/>
    <property type="project" value="TreeGrafter"/>
</dbReference>
<keyword evidence="9" id="KW-1185">Reference proteome</keyword>
<keyword evidence="4" id="KW-0809">Transit peptide</keyword>
<gene>
    <name evidence="8" type="ORF">PENDEC_c013G00153</name>
</gene>
<dbReference type="FunFam" id="3.40.50.720:FF:000366">
    <property type="entry name" value="Protein FMP52, mitochondrial"/>
    <property type="match status" value="1"/>
</dbReference>
<reference evidence="9" key="1">
    <citation type="journal article" date="2017" name="Nat. Microbiol.">
        <title>Global analysis of biosynthetic gene clusters reveals vast potential of secondary metabolite production in Penicillium species.</title>
        <authorList>
            <person name="Nielsen J.C."/>
            <person name="Grijseels S."/>
            <person name="Prigent S."/>
            <person name="Ji B."/>
            <person name="Dainat J."/>
            <person name="Nielsen K.F."/>
            <person name="Frisvad J.C."/>
            <person name="Workman M."/>
            <person name="Nielsen J."/>
        </authorList>
    </citation>
    <scope>NUCLEOTIDE SEQUENCE [LARGE SCALE GENOMIC DNA]</scope>
    <source>
        <strain evidence="9">IBT 11843</strain>
    </source>
</reference>
<dbReference type="Pfam" id="PF01370">
    <property type="entry name" value="Epimerase"/>
    <property type="match status" value="1"/>
</dbReference>
<comment type="subcellular location">
    <subcellularLocation>
        <location evidence="1">Mitochondrion outer membrane</location>
        <topology evidence="1">Peripheral membrane protein</topology>
    </subcellularLocation>
</comment>
<name>A0A1V6P9Y6_PENDC</name>
<accession>A0A1V6P9Y6</accession>
<dbReference type="PANTHER" id="PTHR14097">
    <property type="entry name" value="OXIDOREDUCTASE HTATIP2"/>
    <property type="match status" value="1"/>
</dbReference>
<feature type="domain" description="NAD-dependent epimerase/dehydratase" evidence="7">
    <location>
        <begin position="6"/>
        <end position="182"/>
    </location>
</feature>
<dbReference type="OrthoDB" id="430436at2759"/>
<evidence type="ECO:0000256" key="4">
    <source>
        <dbReference type="ARBA" id="ARBA00022946"/>
    </source>
</evidence>
<dbReference type="AlphaFoldDB" id="A0A1V6P9Y6"/>
<dbReference type="EMBL" id="MDYL01000013">
    <property type="protein sequence ID" value="OQD73824.1"/>
    <property type="molecule type" value="Genomic_DNA"/>
</dbReference>
<dbReference type="STRING" id="69771.A0A1V6P9Y6"/>
<dbReference type="PANTHER" id="PTHR14097:SF7">
    <property type="entry name" value="OXIDOREDUCTASE HTATIP2"/>
    <property type="match status" value="1"/>
</dbReference>
<dbReference type="Proteomes" id="UP000191522">
    <property type="component" value="Unassembled WGS sequence"/>
</dbReference>
<dbReference type="InterPro" id="IPR001509">
    <property type="entry name" value="Epimerase_deHydtase"/>
</dbReference>
<evidence type="ECO:0000256" key="6">
    <source>
        <dbReference type="ARBA" id="ARBA00023136"/>
    </source>
</evidence>
<proteinExistence type="inferred from homology"/>
<evidence type="ECO:0000256" key="5">
    <source>
        <dbReference type="ARBA" id="ARBA00023128"/>
    </source>
</evidence>
<evidence type="ECO:0000313" key="8">
    <source>
        <dbReference type="EMBL" id="OQD73824.1"/>
    </source>
</evidence>
<evidence type="ECO:0000256" key="2">
    <source>
        <dbReference type="ARBA" id="ARBA00006617"/>
    </source>
</evidence>
<evidence type="ECO:0000256" key="1">
    <source>
        <dbReference type="ARBA" id="ARBA00004450"/>
    </source>
</evidence>
<keyword evidence="5" id="KW-0496">Mitochondrion</keyword>
<keyword evidence="6" id="KW-0472">Membrane</keyword>
<evidence type="ECO:0000259" key="7">
    <source>
        <dbReference type="Pfam" id="PF01370"/>
    </source>
</evidence>